<name>A0A6A5F3H7_PERFL</name>
<dbReference type="AlphaFoldDB" id="A0A6A5F3H7"/>
<accession>A0A6A5F3H7</accession>
<evidence type="ECO:0000313" key="2">
    <source>
        <dbReference type="Proteomes" id="UP000465112"/>
    </source>
</evidence>
<comment type="caution">
    <text evidence="1">The sequence shown here is derived from an EMBL/GenBank/DDBJ whole genome shotgun (WGS) entry which is preliminary data.</text>
</comment>
<sequence>MVGEELAVRLNDKEYKNWLKAGRCLLILKDGLHPFITDHVRAFHRDLLNQNTLLRKPCVTSCKPRGNRLSSACRVCSEWQTVILKHHRQPDSTVNWDNCFPPNWRTDHWELAKAYMPRGQGKVKGADQCDASALLNLINYCDCFCSVDPKFVREVIRFRNELMHSYEFRVTDEWMRQYQTTVKKLVRQFRHVPQMAKVGQQIEEMLSVDLSICVSGLDQMDSTTLYGIECDSVSQWEASADLICQWEAELLQESLQELLHAADDDTKTPDTEQLKRLGGFLQTNRDLSERFSEELRTINSLEAGE</sequence>
<keyword evidence="2" id="KW-1185">Reference proteome</keyword>
<proteinExistence type="predicted"/>
<organism evidence="1 2">
    <name type="scientific">Perca fluviatilis</name>
    <name type="common">European perch</name>
    <dbReference type="NCBI Taxonomy" id="8168"/>
    <lineage>
        <taxon>Eukaryota</taxon>
        <taxon>Metazoa</taxon>
        <taxon>Chordata</taxon>
        <taxon>Craniata</taxon>
        <taxon>Vertebrata</taxon>
        <taxon>Euteleostomi</taxon>
        <taxon>Actinopterygii</taxon>
        <taxon>Neopterygii</taxon>
        <taxon>Teleostei</taxon>
        <taxon>Neoteleostei</taxon>
        <taxon>Acanthomorphata</taxon>
        <taxon>Eupercaria</taxon>
        <taxon>Perciformes</taxon>
        <taxon>Percoidei</taxon>
        <taxon>Percidae</taxon>
        <taxon>Percinae</taxon>
        <taxon>Perca</taxon>
    </lineage>
</organism>
<reference evidence="1 2" key="1">
    <citation type="submission" date="2019-06" db="EMBL/GenBank/DDBJ databases">
        <title>A chromosome-scale genome assembly of the European perch, Perca fluviatilis.</title>
        <authorList>
            <person name="Roques C."/>
            <person name="Zahm M."/>
            <person name="Cabau C."/>
            <person name="Klopp C."/>
            <person name="Bouchez O."/>
            <person name="Donnadieu C."/>
            <person name="Kuhl H."/>
            <person name="Gislard M."/>
            <person name="Guendouz S."/>
            <person name="Journot L."/>
            <person name="Haffray P."/>
            <person name="Bestin A."/>
            <person name="Morvezen R."/>
            <person name="Feron R."/>
            <person name="Wen M."/>
            <person name="Jouanno E."/>
            <person name="Herpin A."/>
            <person name="Schartl M."/>
            <person name="Postlethwait J."/>
            <person name="Schaerlinger B."/>
            <person name="Chardard D."/>
            <person name="Lecocq T."/>
            <person name="Poncet C."/>
            <person name="Jaffrelo L."/>
            <person name="Lampietro C."/>
            <person name="Guiguen Y."/>
        </authorList>
    </citation>
    <scope>NUCLEOTIDE SEQUENCE [LARGE SCALE GENOMIC DNA]</scope>
    <source>
        <tissue evidence="1">Blood</tissue>
    </source>
</reference>
<evidence type="ECO:0000313" key="1">
    <source>
        <dbReference type="EMBL" id="KAF1383413.1"/>
    </source>
</evidence>
<dbReference type="PANTHER" id="PTHR35083:SF2">
    <property type="entry name" value="CHROMOSOME 17 CXORF38 HOMOLOG"/>
    <property type="match status" value="1"/>
</dbReference>
<dbReference type="Pfam" id="PF15112">
    <property type="entry name" value="DUF4559"/>
    <property type="match status" value="1"/>
</dbReference>
<dbReference type="EMBL" id="VHII01000011">
    <property type="protein sequence ID" value="KAF1383413.1"/>
    <property type="molecule type" value="Genomic_DNA"/>
</dbReference>
<dbReference type="Proteomes" id="UP000465112">
    <property type="component" value="Chromosome 11"/>
</dbReference>
<gene>
    <name evidence="1" type="ORF">PFLUV_G00131650</name>
</gene>
<protein>
    <submittedName>
        <fullName evidence="1">Uncharacterized protein</fullName>
    </submittedName>
</protein>
<dbReference type="OrthoDB" id="9934809at2759"/>
<dbReference type="InterPro" id="IPR027897">
    <property type="entry name" value="DUF4559"/>
</dbReference>
<dbReference type="PANTHER" id="PTHR35083">
    <property type="entry name" value="RGD1565685 PROTEIN"/>
    <property type="match status" value="1"/>
</dbReference>